<keyword evidence="2" id="KW-1185">Reference proteome</keyword>
<dbReference type="RefSeq" id="WP_163696547.1">
    <property type="nucleotide sequence ID" value="NZ_QXHD01000003.1"/>
</dbReference>
<dbReference type="Proteomes" id="UP000481033">
    <property type="component" value="Unassembled WGS sequence"/>
</dbReference>
<evidence type="ECO:0000313" key="2">
    <source>
        <dbReference type="Proteomes" id="UP000481033"/>
    </source>
</evidence>
<dbReference type="Pfam" id="PF13563">
    <property type="entry name" value="2_5_RNA_ligase2"/>
    <property type="match status" value="1"/>
</dbReference>
<gene>
    <name evidence="1" type="ORF">DXZ20_04090</name>
</gene>
<dbReference type="SUPFAM" id="SSF55144">
    <property type="entry name" value="LigT-like"/>
    <property type="match status" value="1"/>
</dbReference>
<dbReference type="Gene3D" id="3.90.1140.10">
    <property type="entry name" value="Cyclic phosphodiesterase"/>
    <property type="match status" value="1"/>
</dbReference>
<dbReference type="InterPro" id="IPR050580">
    <property type="entry name" value="2H_phosphoesterase_YjcG-like"/>
</dbReference>
<accession>A0A6M0RGB0</accession>
<dbReference type="GO" id="GO:0016874">
    <property type="term" value="F:ligase activity"/>
    <property type="evidence" value="ECO:0007669"/>
    <property type="project" value="UniProtKB-KW"/>
</dbReference>
<sequence>MNSQRFFIALVPPSEIQAPVNEIKGYFEQQYDSCKAFNSPPHITLQAPFEWPKERDMDELTEGLKGFAVGREEVAIALRNFGAFPPNVIYVDVVHVPGLMSLQKDLAIFMETRYGVVDRRYRNFCPHITVAFRDLTKTAFHQAWPKFQQKPLAFDFIAQHLTLLRHDGHRWQIHQNYSLSTSL</sequence>
<protein>
    <submittedName>
        <fullName evidence="1">2'-5' RNA ligase family protein</fullName>
    </submittedName>
</protein>
<proteinExistence type="predicted"/>
<dbReference type="PANTHER" id="PTHR40037">
    <property type="entry name" value="PHOSPHOESTERASE YJCG-RELATED"/>
    <property type="match status" value="1"/>
</dbReference>
<keyword evidence="1" id="KW-0436">Ligase</keyword>
<comment type="caution">
    <text evidence="1">The sequence shown here is derived from an EMBL/GenBank/DDBJ whole genome shotgun (WGS) entry which is preliminary data.</text>
</comment>
<reference evidence="1 2" key="1">
    <citation type="journal article" date="2020" name="Microb. Ecol.">
        <title>Ecogenomics of the Marine Benthic Filamentous Cyanobacterium Adonisia.</title>
        <authorList>
            <person name="Walter J.M."/>
            <person name="Coutinho F.H."/>
            <person name="Leomil L."/>
            <person name="Hargreaves P.I."/>
            <person name="Campeao M.E."/>
            <person name="Vieira V.V."/>
            <person name="Silva B.S."/>
            <person name="Fistarol G.O."/>
            <person name="Salomon P.S."/>
            <person name="Sawabe T."/>
            <person name="Mino S."/>
            <person name="Hosokawa M."/>
            <person name="Miyashita H."/>
            <person name="Maruyama F."/>
            <person name="van Verk M.C."/>
            <person name="Dutilh B.E."/>
            <person name="Thompson C.C."/>
            <person name="Thompson F.L."/>
        </authorList>
    </citation>
    <scope>NUCLEOTIDE SEQUENCE [LARGE SCALE GENOMIC DNA]</scope>
    <source>
        <strain evidence="1 2">CCMR0081</strain>
    </source>
</reference>
<dbReference type="EMBL" id="QXHD01000003">
    <property type="protein sequence ID" value="NEZ54883.1"/>
    <property type="molecule type" value="Genomic_DNA"/>
</dbReference>
<evidence type="ECO:0000313" key="1">
    <source>
        <dbReference type="EMBL" id="NEZ54883.1"/>
    </source>
</evidence>
<organism evidence="1 2">
    <name type="scientific">Adonisia turfae CCMR0081</name>
    <dbReference type="NCBI Taxonomy" id="2292702"/>
    <lineage>
        <taxon>Bacteria</taxon>
        <taxon>Bacillati</taxon>
        <taxon>Cyanobacteriota</taxon>
        <taxon>Adonisia</taxon>
        <taxon>Adonisia turfae</taxon>
    </lineage>
</organism>
<dbReference type="PANTHER" id="PTHR40037:SF1">
    <property type="entry name" value="PHOSPHOESTERASE SAOUHSC_00951-RELATED"/>
    <property type="match status" value="1"/>
</dbReference>
<dbReference type="InterPro" id="IPR009097">
    <property type="entry name" value="Cyclic_Pdiesterase"/>
</dbReference>
<name>A0A6M0RGB0_9CYAN</name>
<dbReference type="AlphaFoldDB" id="A0A6M0RGB0"/>